<protein>
    <submittedName>
        <fullName evidence="3">Alpha/beta hydrolase</fullName>
    </submittedName>
</protein>
<gene>
    <name evidence="3" type="ORF">E5K02_22295</name>
</gene>
<sequence>MNRTTPPVEFILHAVTHHDTADGVEALTLGTNRGEMPARLHPAPAGAPAVVWVGGAGGGLDGPAWGLYPRLATQLSHHGIASLRLHYRRPNYLEECVMDTLLAVEYLVQQRGHRGVALVGHSFGGAVVISAGALSEAVTAVVAMSSQTYGTDLTPQVSPRPLLLLHGTEDEILSAACSQDIYRRARQPKELVLYPGCHHGLDECREQVDHDLVAWLRRQLPARQQ</sequence>
<dbReference type="OrthoDB" id="9780269at2"/>
<dbReference type="AlphaFoldDB" id="A0A4Z0Q058"/>
<dbReference type="Proteomes" id="UP000298471">
    <property type="component" value="Unassembled WGS sequence"/>
</dbReference>
<dbReference type="Gene3D" id="3.40.50.1820">
    <property type="entry name" value="alpha/beta hydrolase"/>
    <property type="match status" value="1"/>
</dbReference>
<dbReference type="PANTHER" id="PTHR22946">
    <property type="entry name" value="DIENELACTONE HYDROLASE DOMAIN-CONTAINING PROTEIN-RELATED"/>
    <property type="match status" value="1"/>
</dbReference>
<evidence type="ECO:0000256" key="1">
    <source>
        <dbReference type="ARBA" id="ARBA00022801"/>
    </source>
</evidence>
<dbReference type="InterPro" id="IPR050261">
    <property type="entry name" value="FrsA_esterase"/>
</dbReference>
<dbReference type="GO" id="GO:0052689">
    <property type="term" value="F:carboxylic ester hydrolase activity"/>
    <property type="evidence" value="ECO:0007669"/>
    <property type="project" value="UniProtKB-ARBA"/>
</dbReference>
<dbReference type="RefSeq" id="WP_135398102.1">
    <property type="nucleotide sequence ID" value="NZ_SRMB01000005.1"/>
</dbReference>
<dbReference type="InterPro" id="IPR029058">
    <property type="entry name" value="AB_hydrolase_fold"/>
</dbReference>
<dbReference type="SUPFAM" id="SSF53474">
    <property type="entry name" value="alpha/beta-Hydrolases"/>
    <property type="match status" value="1"/>
</dbReference>
<dbReference type="Pfam" id="PF01738">
    <property type="entry name" value="DLH"/>
    <property type="match status" value="1"/>
</dbReference>
<keyword evidence="1 3" id="KW-0378">Hydrolase</keyword>
<keyword evidence="4" id="KW-1185">Reference proteome</keyword>
<evidence type="ECO:0000259" key="2">
    <source>
        <dbReference type="Pfam" id="PF01738"/>
    </source>
</evidence>
<dbReference type="PANTHER" id="PTHR22946:SF9">
    <property type="entry name" value="POLYKETIDE TRANSFERASE AF380"/>
    <property type="match status" value="1"/>
</dbReference>
<accession>A0A4Z0Q058</accession>
<evidence type="ECO:0000313" key="4">
    <source>
        <dbReference type="Proteomes" id="UP000298471"/>
    </source>
</evidence>
<feature type="domain" description="Dienelactone hydrolase" evidence="2">
    <location>
        <begin position="95"/>
        <end position="203"/>
    </location>
</feature>
<evidence type="ECO:0000313" key="3">
    <source>
        <dbReference type="EMBL" id="TGE23085.1"/>
    </source>
</evidence>
<organism evidence="3 4">
    <name type="scientific">Hymenobacter metallicola</name>
    <dbReference type="NCBI Taxonomy" id="2563114"/>
    <lineage>
        <taxon>Bacteria</taxon>
        <taxon>Pseudomonadati</taxon>
        <taxon>Bacteroidota</taxon>
        <taxon>Cytophagia</taxon>
        <taxon>Cytophagales</taxon>
        <taxon>Hymenobacteraceae</taxon>
        <taxon>Hymenobacter</taxon>
    </lineage>
</organism>
<comment type="caution">
    <text evidence="3">The sequence shown here is derived from an EMBL/GenBank/DDBJ whole genome shotgun (WGS) entry which is preliminary data.</text>
</comment>
<dbReference type="InterPro" id="IPR002925">
    <property type="entry name" value="Dienelactn_hydro"/>
</dbReference>
<dbReference type="EMBL" id="SRMB01000005">
    <property type="protein sequence ID" value="TGE23085.1"/>
    <property type="molecule type" value="Genomic_DNA"/>
</dbReference>
<reference evidence="3 4" key="1">
    <citation type="submission" date="2019-04" db="EMBL/GenBank/DDBJ databases">
        <authorList>
            <person name="Feng G."/>
            <person name="Zhang J."/>
            <person name="Zhu H."/>
        </authorList>
    </citation>
    <scope>NUCLEOTIDE SEQUENCE [LARGE SCALE GENOMIC DNA]</scope>
    <source>
        <strain evidence="3 4">9PBR-1</strain>
    </source>
</reference>
<proteinExistence type="predicted"/>
<name>A0A4Z0Q058_9BACT</name>